<comment type="subcellular location">
    <subcellularLocation>
        <location evidence="1 9 10">Cytoplasm</location>
    </subcellularLocation>
</comment>
<dbReference type="RefSeq" id="WP_100255604.1">
    <property type="nucleotide sequence ID" value="NZ_CP011797.1"/>
</dbReference>
<keyword evidence="6 9" id="KW-0547">Nucleotide-binding</keyword>
<dbReference type="Gene3D" id="1.20.1050.90">
    <property type="entry name" value="RecF/RecN/SMC, N-terminal domain"/>
    <property type="match status" value="1"/>
</dbReference>
<evidence type="ECO:0000256" key="7">
    <source>
        <dbReference type="ARBA" id="ARBA00022840"/>
    </source>
</evidence>
<dbReference type="Proteomes" id="UP000229757">
    <property type="component" value="Chromosome"/>
</dbReference>
<dbReference type="GO" id="GO:0003697">
    <property type="term" value="F:single-stranded DNA binding"/>
    <property type="evidence" value="ECO:0007669"/>
    <property type="project" value="UniProtKB-UniRule"/>
</dbReference>
<gene>
    <name evidence="9 12" type="primary">recF</name>
    <name evidence="12" type="ORF">REIFOR_00003</name>
</gene>
<dbReference type="GO" id="GO:0005524">
    <property type="term" value="F:ATP binding"/>
    <property type="evidence" value="ECO:0007669"/>
    <property type="project" value="UniProtKB-UniRule"/>
</dbReference>
<dbReference type="InterPro" id="IPR018078">
    <property type="entry name" value="DNA-binding_RecF_CS"/>
</dbReference>
<evidence type="ECO:0000313" key="13">
    <source>
        <dbReference type="Proteomes" id="UP000229757"/>
    </source>
</evidence>
<dbReference type="PANTHER" id="PTHR32182:SF0">
    <property type="entry name" value="DNA REPLICATION AND REPAIR PROTEIN RECF"/>
    <property type="match status" value="1"/>
</dbReference>
<dbReference type="NCBIfam" id="TIGR00611">
    <property type="entry name" value="recf"/>
    <property type="match status" value="1"/>
</dbReference>
<dbReference type="KEGG" id="rfo:REIFOR_00003"/>
<organism evidence="12 13">
    <name type="scientific">Reinekea forsetii</name>
    <dbReference type="NCBI Taxonomy" id="1336806"/>
    <lineage>
        <taxon>Bacteria</taxon>
        <taxon>Pseudomonadati</taxon>
        <taxon>Pseudomonadota</taxon>
        <taxon>Gammaproteobacteria</taxon>
        <taxon>Oceanospirillales</taxon>
        <taxon>Saccharospirillaceae</taxon>
        <taxon>Reinekea</taxon>
    </lineage>
</organism>
<keyword evidence="9 10" id="KW-0227">DNA damage</keyword>
<evidence type="ECO:0000313" key="12">
    <source>
        <dbReference type="EMBL" id="ATX75181.1"/>
    </source>
</evidence>
<dbReference type="OrthoDB" id="9803889at2"/>
<keyword evidence="7 9" id="KW-0067">ATP-binding</keyword>
<dbReference type="EMBL" id="CP011797">
    <property type="protein sequence ID" value="ATX75181.1"/>
    <property type="molecule type" value="Genomic_DNA"/>
</dbReference>
<dbReference type="AlphaFoldDB" id="A0A2K8KMM2"/>
<evidence type="ECO:0000256" key="9">
    <source>
        <dbReference type="HAMAP-Rule" id="MF_00365"/>
    </source>
</evidence>
<evidence type="ECO:0000259" key="11">
    <source>
        <dbReference type="Pfam" id="PF02463"/>
    </source>
</evidence>
<dbReference type="GO" id="GO:0006260">
    <property type="term" value="P:DNA replication"/>
    <property type="evidence" value="ECO:0007669"/>
    <property type="project" value="UniProtKB-UniRule"/>
</dbReference>
<dbReference type="PROSITE" id="PS00617">
    <property type="entry name" value="RECF_1"/>
    <property type="match status" value="1"/>
</dbReference>
<evidence type="ECO:0000256" key="2">
    <source>
        <dbReference type="ARBA" id="ARBA00008016"/>
    </source>
</evidence>
<keyword evidence="5 9" id="KW-0235">DNA replication</keyword>
<evidence type="ECO:0000256" key="8">
    <source>
        <dbReference type="ARBA" id="ARBA00023125"/>
    </source>
</evidence>
<comment type="similarity">
    <text evidence="2 9 10">Belongs to the RecF family.</text>
</comment>
<keyword evidence="9 10" id="KW-0742">SOS response</keyword>
<keyword evidence="4 9" id="KW-0963">Cytoplasm</keyword>
<reference evidence="12 13" key="1">
    <citation type="journal article" date="2017" name="Environ. Microbiol.">
        <title>Genomic and physiological analyses of 'Reinekea forsetii' reveal a versatile opportunistic lifestyle during spring algae blooms.</title>
        <authorList>
            <person name="Avci B."/>
            <person name="Hahnke R.L."/>
            <person name="Chafee M."/>
            <person name="Fischer T."/>
            <person name="Gruber-Vodicka H."/>
            <person name="Tegetmeyer H.E."/>
            <person name="Harder J."/>
            <person name="Fuchs B.M."/>
            <person name="Amann R.I."/>
            <person name="Teeling H."/>
        </authorList>
    </citation>
    <scope>NUCLEOTIDE SEQUENCE [LARGE SCALE GENOMIC DNA]</scope>
    <source>
        <strain evidence="12 13">Hel1_31_D35</strain>
    </source>
</reference>
<evidence type="ECO:0000256" key="5">
    <source>
        <dbReference type="ARBA" id="ARBA00022705"/>
    </source>
</evidence>
<dbReference type="Gene3D" id="3.40.50.300">
    <property type="entry name" value="P-loop containing nucleotide triphosphate hydrolases"/>
    <property type="match status" value="1"/>
</dbReference>
<evidence type="ECO:0000256" key="10">
    <source>
        <dbReference type="RuleBase" id="RU000578"/>
    </source>
</evidence>
<proteinExistence type="inferred from homology"/>
<dbReference type="PROSITE" id="PS00618">
    <property type="entry name" value="RECF_2"/>
    <property type="match status" value="1"/>
</dbReference>
<keyword evidence="9 10" id="KW-0234">DNA repair</keyword>
<evidence type="ECO:0000256" key="4">
    <source>
        <dbReference type="ARBA" id="ARBA00022490"/>
    </source>
</evidence>
<dbReference type="PANTHER" id="PTHR32182">
    <property type="entry name" value="DNA REPLICATION AND REPAIR PROTEIN RECF"/>
    <property type="match status" value="1"/>
</dbReference>
<sequence length="366" mass="41406">MSIENLSLSGIRNLQESQLSLGAGVNVFYGDNGAGKTSLLEAIHLLAMARSFKASRTRTVVGDQSEELLISATVAGVGRLAVRRTLKGQSQIRLNGTSLTTLAELVHLLPLQLIHADSFALLEGNPGDRRQFLDWGVFHQFPSFHTDWQKLQKSLKNRNSLLRSGRLNRSELDVWEREYLTAADRIDDDRKRYLEGFVPCFHTVLSQLIDLPALRIHYFRGWDKDRPLTDVLEHQRARDSKLGYTQSGPQRADMRIKIGKVNAADLLSRGQQKLVVCALKIAQSLYLQTQQALPTVFLIDDLPSELDHHHIQKLGALMEGLQTQVFMTCVDPSPLKTFWKNPDRINMFHVEHGQIRQATDFGDQHE</sequence>
<evidence type="ECO:0000256" key="3">
    <source>
        <dbReference type="ARBA" id="ARBA00020170"/>
    </source>
</evidence>
<protein>
    <recommendedName>
        <fullName evidence="3 9">DNA replication and repair protein RecF</fullName>
    </recommendedName>
</protein>
<dbReference type="InterPro" id="IPR042174">
    <property type="entry name" value="RecF_2"/>
</dbReference>
<evidence type="ECO:0000256" key="6">
    <source>
        <dbReference type="ARBA" id="ARBA00022741"/>
    </source>
</evidence>
<evidence type="ECO:0000256" key="1">
    <source>
        <dbReference type="ARBA" id="ARBA00004496"/>
    </source>
</evidence>
<dbReference type="InterPro" id="IPR003395">
    <property type="entry name" value="RecF/RecN/SMC_N"/>
</dbReference>
<name>A0A2K8KMM2_9GAMM</name>
<accession>A0A2K8KMM2</accession>
<dbReference type="GO" id="GO:0000731">
    <property type="term" value="P:DNA synthesis involved in DNA repair"/>
    <property type="evidence" value="ECO:0007669"/>
    <property type="project" value="TreeGrafter"/>
</dbReference>
<comment type="function">
    <text evidence="9 10">The RecF protein is involved in DNA metabolism; it is required for DNA replication and normal SOS inducibility. RecF binds preferentially to single-stranded, linear DNA. It also seems to bind ATP.</text>
</comment>
<dbReference type="InterPro" id="IPR027417">
    <property type="entry name" value="P-loop_NTPase"/>
</dbReference>
<dbReference type="GO" id="GO:0009432">
    <property type="term" value="P:SOS response"/>
    <property type="evidence" value="ECO:0007669"/>
    <property type="project" value="UniProtKB-UniRule"/>
</dbReference>
<dbReference type="HAMAP" id="MF_00365">
    <property type="entry name" value="RecF"/>
    <property type="match status" value="1"/>
</dbReference>
<dbReference type="GO" id="GO:0005737">
    <property type="term" value="C:cytoplasm"/>
    <property type="evidence" value="ECO:0007669"/>
    <property type="project" value="UniProtKB-SubCell"/>
</dbReference>
<keyword evidence="8 9" id="KW-0238">DNA-binding</keyword>
<feature type="binding site" evidence="9">
    <location>
        <begin position="30"/>
        <end position="37"/>
    </location>
    <ligand>
        <name>ATP</name>
        <dbReference type="ChEBI" id="CHEBI:30616"/>
    </ligand>
</feature>
<dbReference type="InterPro" id="IPR001238">
    <property type="entry name" value="DNA-binding_RecF"/>
</dbReference>
<feature type="domain" description="RecF/RecN/SMC N-terminal" evidence="11">
    <location>
        <begin position="3"/>
        <end position="337"/>
    </location>
</feature>
<keyword evidence="13" id="KW-1185">Reference proteome</keyword>
<dbReference type="Pfam" id="PF02463">
    <property type="entry name" value="SMC_N"/>
    <property type="match status" value="1"/>
</dbReference>
<dbReference type="GO" id="GO:0006302">
    <property type="term" value="P:double-strand break repair"/>
    <property type="evidence" value="ECO:0007669"/>
    <property type="project" value="TreeGrafter"/>
</dbReference>
<dbReference type="SUPFAM" id="SSF52540">
    <property type="entry name" value="P-loop containing nucleoside triphosphate hydrolases"/>
    <property type="match status" value="1"/>
</dbReference>